<organism evidence="2 3">
    <name type="scientific">Rickenella mellea</name>
    <dbReference type="NCBI Taxonomy" id="50990"/>
    <lineage>
        <taxon>Eukaryota</taxon>
        <taxon>Fungi</taxon>
        <taxon>Dikarya</taxon>
        <taxon>Basidiomycota</taxon>
        <taxon>Agaricomycotina</taxon>
        <taxon>Agaricomycetes</taxon>
        <taxon>Hymenochaetales</taxon>
        <taxon>Rickenellaceae</taxon>
        <taxon>Rickenella</taxon>
    </lineage>
</organism>
<evidence type="ECO:0000313" key="3">
    <source>
        <dbReference type="Proteomes" id="UP000294933"/>
    </source>
</evidence>
<feature type="compositionally biased region" description="Polar residues" evidence="1">
    <location>
        <begin position="8"/>
        <end position="24"/>
    </location>
</feature>
<dbReference type="OrthoDB" id="3318115at2759"/>
<dbReference type="EMBL" id="ML170158">
    <property type="protein sequence ID" value="TDL28276.1"/>
    <property type="molecule type" value="Genomic_DNA"/>
</dbReference>
<reference evidence="2 3" key="1">
    <citation type="submission" date="2018-06" db="EMBL/GenBank/DDBJ databases">
        <title>A transcriptomic atlas of mushroom development highlights an independent origin of complex multicellularity.</title>
        <authorList>
            <consortium name="DOE Joint Genome Institute"/>
            <person name="Krizsan K."/>
            <person name="Almasi E."/>
            <person name="Merenyi Z."/>
            <person name="Sahu N."/>
            <person name="Viragh M."/>
            <person name="Koszo T."/>
            <person name="Mondo S."/>
            <person name="Kiss B."/>
            <person name="Balint B."/>
            <person name="Kues U."/>
            <person name="Barry K."/>
            <person name="Hegedus J.C."/>
            <person name="Henrissat B."/>
            <person name="Johnson J."/>
            <person name="Lipzen A."/>
            <person name="Ohm R."/>
            <person name="Nagy I."/>
            <person name="Pangilinan J."/>
            <person name="Yan J."/>
            <person name="Xiong Y."/>
            <person name="Grigoriev I.V."/>
            <person name="Hibbett D.S."/>
            <person name="Nagy L.G."/>
        </authorList>
    </citation>
    <scope>NUCLEOTIDE SEQUENCE [LARGE SCALE GENOMIC DNA]</scope>
    <source>
        <strain evidence="2 3">SZMC22713</strain>
    </source>
</reference>
<gene>
    <name evidence="2" type="ORF">BD410DRAFT_835492</name>
</gene>
<dbReference type="VEuPathDB" id="FungiDB:BD410DRAFT_835492"/>
<name>A0A4Y7QLM5_9AGAM</name>
<sequence length="341" mass="39094">MWEDAYKQPTTAEESESFQGTQPSGLKYRGPSLFSANVACNVELNNDYKQPGEARDAIRKRDWLLVIPSISDVYDRLATLDGEVWLCRLPLLMVIQVCMQSLHKSIKNWRKDHEEPHVWDYGRAEVENTCGGFMHLKRQDDNMVAVGHSVYIDLCMNLNRIQRLNIIGVESGAYLAVRLIEFIDRYGTKFEDDMGGFADEWASFLWSHGHATGETGMQNAISPLIRSVILVQPSLPIPSGLNKWMWWWLKPAIYDHLEWSQPSEYDILDAKAKRRRYSIVTFERSALSNASIESDTQVIPMDLPNDSSLAFDVQTFQINDISLARSDLCRWLEDRLRDASA</sequence>
<proteinExistence type="predicted"/>
<feature type="region of interest" description="Disordered" evidence="1">
    <location>
        <begin position="1"/>
        <end position="25"/>
    </location>
</feature>
<dbReference type="Proteomes" id="UP000294933">
    <property type="component" value="Unassembled WGS sequence"/>
</dbReference>
<evidence type="ECO:0000313" key="2">
    <source>
        <dbReference type="EMBL" id="TDL28276.1"/>
    </source>
</evidence>
<dbReference type="AlphaFoldDB" id="A0A4Y7QLM5"/>
<accession>A0A4Y7QLM5</accession>
<keyword evidence="3" id="KW-1185">Reference proteome</keyword>
<protein>
    <submittedName>
        <fullName evidence="2">Uncharacterized protein</fullName>
    </submittedName>
</protein>
<evidence type="ECO:0000256" key="1">
    <source>
        <dbReference type="SAM" id="MobiDB-lite"/>
    </source>
</evidence>